<feature type="transmembrane region" description="Helical" evidence="1">
    <location>
        <begin position="95"/>
        <end position="117"/>
    </location>
</feature>
<reference evidence="2 3" key="1">
    <citation type="submission" date="2020-03" db="EMBL/GenBank/DDBJ databases">
        <title>Sequencing the genomes of 1000 actinobacteria strains.</title>
        <authorList>
            <person name="Klenk H.-P."/>
        </authorList>
    </citation>
    <scope>NUCLEOTIDE SEQUENCE [LARGE SCALE GENOMIC DNA]</scope>
    <source>
        <strain evidence="2 3">DSM 44556</strain>
    </source>
</reference>
<keyword evidence="1" id="KW-0472">Membrane</keyword>
<accession>A0A7X5ZE02</accession>
<evidence type="ECO:0000313" key="2">
    <source>
        <dbReference type="EMBL" id="NIH96598.1"/>
    </source>
</evidence>
<organism evidence="2 3">
    <name type="scientific">Mycolicibacterium fluoranthenivorans</name>
    <dbReference type="NCBI Taxonomy" id="258505"/>
    <lineage>
        <taxon>Bacteria</taxon>
        <taxon>Bacillati</taxon>
        <taxon>Actinomycetota</taxon>
        <taxon>Actinomycetes</taxon>
        <taxon>Mycobacteriales</taxon>
        <taxon>Mycobacteriaceae</taxon>
        <taxon>Mycolicibacterium</taxon>
    </lineage>
</organism>
<sequence>MDTTTEPSSRQKEPRHRGGSPVWLNWLLALLTVPVAMAVMLFAFAAVMGLARCTDGGCDHMGPGEFWFGILAYGPPVVAVVTIAASFYTASRKHAIWVPVAGLGLLFIDLAVLAITFRT</sequence>
<dbReference type="AlphaFoldDB" id="A0A7X5ZE02"/>
<feature type="transmembrane region" description="Helical" evidence="1">
    <location>
        <begin position="21"/>
        <end position="46"/>
    </location>
</feature>
<keyword evidence="3" id="KW-1185">Reference proteome</keyword>
<protein>
    <submittedName>
        <fullName evidence="2">Uncharacterized protein</fullName>
    </submittedName>
</protein>
<keyword evidence="1" id="KW-1133">Transmembrane helix</keyword>
<dbReference type="RefSeq" id="WP_208410271.1">
    <property type="nucleotide sequence ID" value="NZ_JAANOW010000001.1"/>
</dbReference>
<feature type="transmembrane region" description="Helical" evidence="1">
    <location>
        <begin position="66"/>
        <end position="88"/>
    </location>
</feature>
<proteinExistence type="predicted"/>
<dbReference type="EMBL" id="JAANOW010000001">
    <property type="protein sequence ID" value="NIH96598.1"/>
    <property type="molecule type" value="Genomic_DNA"/>
</dbReference>
<evidence type="ECO:0000256" key="1">
    <source>
        <dbReference type="SAM" id="Phobius"/>
    </source>
</evidence>
<dbReference type="Proteomes" id="UP000547444">
    <property type="component" value="Unassembled WGS sequence"/>
</dbReference>
<name>A0A7X5ZE02_9MYCO</name>
<gene>
    <name evidence="2" type="ORF">FHU31_003554</name>
</gene>
<keyword evidence="1" id="KW-0812">Transmembrane</keyword>
<comment type="caution">
    <text evidence="2">The sequence shown here is derived from an EMBL/GenBank/DDBJ whole genome shotgun (WGS) entry which is preliminary data.</text>
</comment>
<evidence type="ECO:0000313" key="3">
    <source>
        <dbReference type="Proteomes" id="UP000547444"/>
    </source>
</evidence>